<name>A0A0M4M8L3_9ACTN</name>
<sequence>MTDASQNPTEGQPQADDTSDLHASATAADANPAADAADTAVATGDGADTASDSNAAGQAAATAEEELTVEDKLLAKVQELTEDLQRVTAEFANYRKRVERDLSIARDNGKAGVVTAMLALADDVERARQHGDVTEGSPLKAFTDKFTTILEGQGVSQFGEVGDVFDANRHSAIQDEGGDGEKVLSVVLRKGFNLGDRVLREAMVIVRGDEGTAVASDGDESTETSAAEQSDAAGADK</sequence>
<feature type="region of interest" description="Disordered" evidence="7">
    <location>
        <begin position="1"/>
        <end position="65"/>
    </location>
</feature>
<dbReference type="InterPro" id="IPR000740">
    <property type="entry name" value="GrpE"/>
</dbReference>
<reference evidence="8" key="2">
    <citation type="journal article" date="2016" name="Int. J. Syst. Evol. Microbiol.">
        <title>Lawsonella clevelandensis gen. nov., sp. nov., a new member of the suborder Corynebacterineae isolated from human abscesses.</title>
        <authorList>
            <person name="Bell M.E."/>
            <person name="Bernard K.A."/>
            <person name="Harrington S.M."/>
            <person name="Patel N.B."/>
            <person name="Tucker T.A."/>
            <person name="Metcalfe M.G."/>
            <person name="McQuiston J.R."/>
        </authorList>
    </citation>
    <scope>NUCLEOTIDE SEQUENCE</scope>
    <source>
        <strain evidence="8">X1698</strain>
    </source>
</reference>
<feature type="compositionally biased region" description="Low complexity" evidence="7">
    <location>
        <begin position="23"/>
        <end position="62"/>
    </location>
</feature>
<reference evidence="9 11" key="3">
    <citation type="submission" date="2019-04" db="EMBL/GenBank/DDBJ databases">
        <authorList>
            <person name="Seth-Smith MB H."/>
            <person name="Seth-Smith H."/>
        </authorList>
    </citation>
    <scope>NUCLEOTIDE SEQUENCE [LARGE SCALE GENOMIC DNA]</scope>
    <source>
        <strain evidence="9">USB-603019</strain>
    </source>
</reference>
<comment type="subcellular location">
    <subcellularLocation>
        <location evidence="3">Cytoplasm</location>
    </subcellularLocation>
</comment>
<organism evidence="8 10">
    <name type="scientific">Lawsonella clevelandensis</name>
    <dbReference type="NCBI Taxonomy" id="1528099"/>
    <lineage>
        <taxon>Bacteria</taxon>
        <taxon>Bacillati</taxon>
        <taxon>Actinomycetota</taxon>
        <taxon>Actinomycetes</taxon>
        <taxon>Mycobacteriales</taxon>
        <taxon>Lawsonellaceae</taxon>
        <taxon>Lawsonella</taxon>
    </lineage>
</organism>
<evidence type="ECO:0000256" key="7">
    <source>
        <dbReference type="SAM" id="MobiDB-lite"/>
    </source>
</evidence>
<proteinExistence type="inferred from homology"/>
<keyword evidence="11" id="KW-1185">Reference proteome</keyword>
<accession>A0A0M4M8L3</accession>
<dbReference type="PANTHER" id="PTHR21237">
    <property type="entry name" value="GRPE PROTEIN"/>
    <property type="match status" value="1"/>
</dbReference>
<dbReference type="KEGG" id="cbq:AL705_05490"/>
<evidence type="ECO:0000256" key="5">
    <source>
        <dbReference type="RuleBase" id="RU004478"/>
    </source>
</evidence>
<dbReference type="PRINTS" id="PR00773">
    <property type="entry name" value="GRPEPROTEIN"/>
</dbReference>
<dbReference type="GO" id="GO:0005737">
    <property type="term" value="C:cytoplasm"/>
    <property type="evidence" value="ECO:0007669"/>
    <property type="project" value="UniProtKB-SubCell"/>
</dbReference>
<evidence type="ECO:0000256" key="6">
    <source>
        <dbReference type="SAM" id="Coils"/>
    </source>
</evidence>
<evidence type="ECO:0000313" key="10">
    <source>
        <dbReference type="Proteomes" id="UP000068137"/>
    </source>
</evidence>
<dbReference type="SUPFAM" id="SSF58014">
    <property type="entry name" value="Coiled-coil domain of nucleotide exchange factor GrpE"/>
    <property type="match status" value="1"/>
</dbReference>
<dbReference type="SUPFAM" id="SSF51064">
    <property type="entry name" value="Head domain of nucleotide exchange factor GrpE"/>
    <property type="match status" value="1"/>
</dbReference>
<gene>
    <name evidence="3 9" type="primary">grpE</name>
    <name evidence="8" type="ORF">AL705_05490</name>
    <name evidence="9" type="ORF">LC603019_01080</name>
</gene>
<evidence type="ECO:0000313" key="9">
    <source>
        <dbReference type="EMBL" id="VHO01009.1"/>
    </source>
</evidence>
<dbReference type="PATRIC" id="fig|1562462.4.peg.1132"/>
<dbReference type="GO" id="GO:0051082">
    <property type="term" value="F:unfolded protein binding"/>
    <property type="evidence" value="ECO:0007669"/>
    <property type="project" value="TreeGrafter"/>
</dbReference>
<evidence type="ECO:0000256" key="2">
    <source>
        <dbReference type="ARBA" id="ARBA00023186"/>
    </source>
</evidence>
<evidence type="ECO:0000256" key="4">
    <source>
        <dbReference type="RuleBase" id="RU000639"/>
    </source>
</evidence>
<dbReference type="Gene3D" id="2.30.22.10">
    <property type="entry name" value="Head domain of nucleotide exchange factor GrpE"/>
    <property type="match status" value="1"/>
</dbReference>
<comment type="function">
    <text evidence="3 4">Participates actively in the response to hyperosmotic and heat shock by preventing the aggregation of stress-denatured proteins, in association with DnaK and GrpE. It is the nucleotide exchange factor for DnaK and may function as a thermosensor. Unfolded proteins bind initially to DnaJ; upon interaction with the DnaJ-bound protein, DnaK hydrolyzes its bound ATP, resulting in the formation of a stable complex. GrpE releases ADP from DnaK; ATP binding to DnaK triggers the release of the substrate protein, thus completing the reaction cycle. Several rounds of ATP-dependent interactions between DnaJ, DnaK and GrpE are required for fully efficient folding.</text>
</comment>
<evidence type="ECO:0000313" key="11">
    <source>
        <dbReference type="Proteomes" id="UP000324288"/>
    </source>
</evidence>
<dbReference type="InterPro" id="IPR009012">
    <property type="entry name" value="GrpE_head"/>
</dbReference>
<dbReference type="HAMAP" id="MF_01151">
    <property type="entry name" value="GrpE"/>
    <property type="match status" value="1"/>
</dbReference>
<reference evidence="8 10" key="1">
    <citation type="journal article" date="2015" name="Genome Announc.">
        <title>Complete Genome Sequences for Two Strains of a Novel Fastidious, Partially Acid-Fast, Gram-Positive Corynebacterineae Bacterium, Derived from Human Clinical Samples.</title>
        <authorList>
            <person name="Nicholson A.C."/>
            <person name="Bell M."/>
            <person name="Humrighouse B.W."/>
            <person name="McQuiston J.R."/>
        </authorList>
    </citation>
    <scope>NUCLEOTIDE SEQUENCE [LARGE SCALE GENOMIC DNA]</scope>
    <source>
        <strain evidence="8 10">X1698</strain>
    </source>
</reference>
<keyword evidence="2 3" id="KW-0143">Chaperone</keyword>
<comment type="subunit">
    <text evidence="3">Homodimer.</text>
</comment>
<dbReference type="AlphaFoldDB" id="A0A0M4M8L3"/>
<dbReference type="GO" id="GO:0006457">
    <property type="term" value="P:protein folding"/>
    <property type="evidence" value="ECO:0007669"/>
    <property type="project" value="InterPro"/>
</dbReference>
<keyword evidence="6" id="KW-0175">Coiled coil</keyword>
<dbReference type="STRING" id="1528099.AL705_05490"/>
<feature type="region of interest" description="Disordered" evidence="7">
    <location>
        <begin position="210"/>
        <end position="237"/>
    </location>
</feature>
<feature type="compositionally biased region" description="Polar residues" evidence="7">
    <location>
        <begin position="1"/>
        <end position="16"/>
    </location>
</feature>
<dbReference type="OrthoDB" id="5191115at2"/>
<dbReference type="Gene3D" id="3.90.20.20">
    <property type="match status" value="1"/>
</dbReference>
<evidence type="ECO:0000256" key="3">
    <source>
        <dbReference type="HAMAP-Rule" id="MF_01151"/>
    </source>
</evidence>
<dbReference type="EMBL" id="LR584267">
    <property type="protein sequence ID" value="VHO01009.1"/>
    <property type="molecule type" value="Genomic_DNA"/>
</dbReference>
<evidence type="ECO:0000256" key="1">
    <source>
        <dbReference type="ARBA" id="ARBA00009054"/>
    </source>
</evidence>
<dbReference type="PANTHER" id="PTHR21237:SF23">
    <property type="entry name" value="GRPE PROTEIN HOMOLOG, MITOCHONDRIAL"/>
    <property type="match status" value="1"/>
</dbReference>
<keyword evidence="3 4" id="KW-0346">Stress response</keyword>
<dbReference type="Proteomes" id="UP000068137">
    <property type="component" value="Chromosome"/>
</dbReference>
<evidence type="ECO:0000313" key="8">
    <source>
        <dbReference type="EMBL" id="ALE19138.1"/>
    </source>
</evidence>
<dbReference type="Pfam" id="PF01025">
    <property type="entry name" value="GrpE"/>
    <property type="match status" value="1"/>
</dbReference>
<keyword evidence="3" id="KW-0963">Cytoplasm</keyword>
<dbReference type="CDD" id="cd00446">
    <property type="entry name" value="GrpE"/>
    <property type="match status" value="1"/>
</dbReference>
<dbReference type="NCBIfam" id="NF010761">
    <property type="entry name" value="PRK14164.1"/>
    <property type="match status" value="1"/>
</dbReference>
<dbReference type="GO" id="GO:0042803">
    <property type="term" value="F:protein homodimerization activity"/>
    <property type="evidence" value="ECO:0007669"/>
    <property type="project" value="InterPro"/>
</dbReference>
<feature type="coiled-coil region" evidence="6">
    <location>
        <begin position="70"/>
        <end position="97"/>
    </location>
</feature>
<comment type="similarity">
    <text evidence="1 3 5">Belongs to the GrpE family.</text>
</comment>
<dbReference type="RefSeq" id="WP_053962154.1">
    <property type="nucleotide sequence ID" value="NZ_CAJPTR010000033.1"/>
</dbReference>
<dbReference type="GO" id="GO:0051087">
    <property type="term" value="F:protein-folding chaperone binding"/>
    <property type="evidence" value="ECO:0007669"/>
    <property type="project" value="InterPro"/>
</dbReference>
<dbReference type="InterPro" id="IPR013805">
    <property type="entry name" value="GrpE_CC"/>
</dbReference>
<dbReference type="PROSITE" id="PS01071">
    <property type="entry name" value="GRPE"/>
    <property type="match status" value="1"/>
</dbReference>
<dbReference type="GO" id="GO:0000774">
    <property type="term" value="F:adenyl-nucleotide exchange factor activity"/>
    <property type="evidence" value="ECO:0007669"/>
    <property type="project" value="InterPro"/>
</dbReference>
<dbReference type="Proteomes" id="UP000324288">
    <property type="component" value="Chromosome"/>
</dbReference>
<protein>
    <recommendedName>
        <fullName evidence="3 4">Protein GrpE</fullName>
    </recommendedName>
    <alternativeName>
        <fullName evidence="3">HSP-70 cofactor</fullName>
    </alternativeName>
</protein>
<dbReference type="EMBL" id="CP012390">
    <property type="protein sequence ID" value="ALE19138.1"/>
    <property type="molecule type" value="Genomic_DNA"/>
</dbReference>
<dbReference type="GeneID" id="84894992"/>